<keyword evidence="5" id="KW-1185">Reference proteome</keyword>
<dbReference type="OrthoDB" id="6481412at2759"/>
<keyword evidence="4" id="KW-0418">Kinase</keyword>
<evidence type="ECO:0000313" key="5">
    <source>
        <dbReference type="Proteomes" id="UP000192247"/>
    </source>
</evidence>
<evidence type="ECO:0000313" key="4">
    <source>
        <dbReference type="EMBL" id="OQR78174.1"/>
    </source>
</evidence>
<evidence type="ECO:0000256" key="2">
    <source>
        <dbReference type="ARBA" id="ARBA00022840"/>
    </source>
</evidence>
<dbReference type="InterPro" id="IPR013641">
    <property type="entry name" value="KTI12/PSTK"/>
</dbReference>
<organism evidence="4 5">
    <name type="scientific">Tropilaelaps mercedesae</name>
    <dbReference type="NCBI Taxonomy" id="418985"/>
    <lineage>
        <taxon>Eukaryota</taxon>
        <taxon>Metazoa</taxon>
        <taxon>Ecdysozoa</taxon>
        <taxon>Arthropoda</taxon>
        <taxon>Chelicerata</taxon>
        <taxon>Arachnida</taxon>
        <taxon>Acari</taxon>
        <taxon>Parasitiformes</taxon>
        <taxon>Mesostigmata</taxon>
        <taxon>Gamasina</taxon>
        <taxon>Dermanyssoidea</taxon>
        <taxon>Laelapidae</taxon>
        <taxon>Tropilaelaps</taxon>
    </lineage>
</organism>
<comment type="caution">
    <text evidence="4">The sequence shown here is derived from an EMBL/GenBank/DDBJ whole genome shotgun (WGS) entry which is preliminary data.</text>
</comment>
<dbReference type="InterPro" id="IPR052648">
    <property type="entry name" value="Ser-tRNA(Sec)_kinase"/>
</dbReference>
<keyword evidence="4" id="KW-0808">Transferase</keyword>
<feature type="compositionally biased region" description="Basic and acidic residues" evidence="3">
    <location>
        <begin position="217"/>
        <end position="226"/>
    </location>
</feature>
<accession>A0A1V9XXF4</accession>
<dbReference type="FunCoup" id="A0A1V9XXF4">
    <property type="interactions" value="59"/>
</dbReference>
<protein>
    <submittedName>
        <fullName evidence="4">L-seryl-tRNA(Sec) kinase-like</fullName>
    </submittedName>
</protein>
<reference evidence="4 5" key="1">
    <citation type="journal article" date="2017" name="Gigascience">
        <title>Draft genome of the honey bee ectoparasitic mite, Tropilaelaps mercedesae, is shaped by the parasitic life history.</title>
        <authorList>
            <person name="Dong X."/>
            <person name="Armstrong S.D."/>
            <person name="Xia D."/>
            <person name="Makepeace B.L."/>
            <person name="Darby A.C."/>
            <person name="Kadowaki T."/>
        </authorList>
    </citation>
    <scope>NUCLEOTIDE SEQUENCE [LARGE SCALE GENOMIC DNA]</scope>
    <source>
        <strain evidence="4">Wuxi-XJTLU</strain>
    </source>
</reference>
<dbReference type="PANTHER" id="PTHR20873">
    <property type="entry name" value="L-SERYL-TRNA(SEC) KINASE"/>
    <property type="match status" value="1"/>
</dbReference>
<dbReference type="Gene3D" id="3.40.50.300">
    <property type="entry name" value="P-loop containing nucleotide triphosphate hydrolases"/>
    <property type="match status" value="1"/>
</dbReference>
<feature type="region of interest" description="Disordered" evidence="3">
    <location>
        <begin position="208"/>
        <end position="231"/>
    </location>
</feature>
<proteinExistence type="predicted"/>
<dbReference type="PANTHER" id="PTHR20873:SF0">
    <property type="entry name" value="L-SERYL-TRNA(SEC) KINASE"/>
    <property type="match status" value="1"/>
</dbReference>
<evidence type="ECO:0000256" key="3">
    <source>
        <dbReference type="SAM" id="MobiDB-lite"/>
    </source>
</evidence>
<keyword evidence="2" id="KW-0067">ATP-binding</keyword>
<gene>
    <name evidence="4" type="ORF">BIW11_06580</name>
</gene>
<dbReference type="GO" id="GO:0016301">
    <property type="term" value="F:kinase activity"/>
    <property type="evidence" value="ECO:0007669"/>
    <property type="project" value="UniProtKB-KW"/>
</dbReference>
<dbReference type="GO" id="GO:0000049">
    <property type="term" value="F:tRNA binding"/>
    <property type="evidence" value="ECO:0007669"/>
    <property type="project" value="TreeGrafter"/>
</dbReference>
<dbReference type="Pfam" id="PF08433">
    <property type="entry name" value="KTI12"/>
    <property type="match status" value="1"/>
</dbReference>
<dbReference type="AlphaFoldDB" id="A0A1V9XXF4"/>
<dbReference type="SUPFAM" id="SSF52540">
    <property type="entry name" value="P-loop containing nucleoside triphosphate hydrolases"/>
    <property type="match status" value="1"/>
</dbReference>
<evidence type="ECO:0000256" key="1">
    <source>
        <dbReference type="ARBA" id="ARBA00022741"/>
    </source>
</evidence>
<dbReference type="InterPro" id="IPR027417">
    <property type="entry name" value="P-loop_NTPase"/>
</dbReference>
<dbReference type="STRING" id="418985.A0A1V9XXF4"/>
<name>A0A1V9XXF4_9ACAR</name>
<dbReference type="GO" id="GO:0005524">
    <property type="term" value="F:ATP binding"/>
    <property type="evidence" value="ECO:0007669"/>
    <property type="project" value="UniProtKB-KW"/>
</dbReference>
<keyword evidence="1" id="KW-0547">Nucleotide-binding</keyword>
<dbReference type="Proteomes" id="UP000192247">
    <property type="component" value="Unassembled WGS sequence"/>
</dbReference>
<dbReference type="InParanoid" id="A0A1V9XXF4"/>
<dbReference type="EMBL" id="MNPL01002553">
    <property type="protein sequence ID" value="OQR78174.1"/>
    <property type="molecule type" value="Genomic_DNA"/>
</dbReference>
<sequence length="258" mass="28983">MATDAVTIVVVLICGPPASGKTTLALKLKQKLDHCLLLSFDDIFSATEQEAAVKTKGHLKLLRRTMLEGVKNIIDGRTDTMEAKRIFDSIQLNAQGSKTWQYIIIDDNLYLRSMRYCWFQAARTRSISLCNIYLATSLKRCLHHNRQRASPVLEKVIVEQFKKMEPPASRAHIAEKFTLTVNVPDDSEFAPVIKRAIEIISAAQLSPFSPQSTDNNTQEKKEKAEFSRSLTRASKSHNIDLAFRRAISSLTKNGTMAT</sequence>